<evidence type="ECO:0000256" key="3">
    <source>
        <dbReference type="PIRSR" id="PIRSR601952-2"/>
    </source>
</evidence>
<comment type="cofactor">
    <cofactor evidence="3">
        <name>Mg(2+)</name>
        <dbReference type="ChEBI" id="CHEBI:18420"/>
    </cofactor>
    <text evidence="3">Binds 1 Mg(2+) ion.</text>
</comment>
<feature type="binding site" evidence="3">
    <location>
        <position position="84"/>
    </location>
    <ligand>
        <name>Zn(2+)</name>
        <dbReference type="ChEBI" id="CHEBI:29105"/>
        <label>2</label>
    </ligand>
</feature>
<comment type="caution">
    <text evidence="5">The sequence shown here is derived from an EMBL/GenBank/DDBJ whole genome shotgun (WGS) entry which is preliminary data.</text>
</comment>
<keyword evidence="6" id="KW-1185">Reference proteome</keyword>
<feature type="compositionally biased region" description="Gly residues" evidence="4">
    <location>
        <begin position="144"/>
        <end position="154"/>
    </location>
</feature>
<feature type="binding site" evidence="3">
    <location>
        <position position="43"/>
    </location>
    <ligand>
        <name>Zn(2+)</name>
        <dbReference type="ChEBI" id="CHEBI:29105"/>
        <label>2</label>
    </ligand>
</feature>
<feature type="binding site" evidence="3">
    <location>
        <position position="47"/>
    </location>
    <ligand>
        <name>Zn(2+)</name>
        <dbReference type="ChEBI" id="CHEBI:29105"/>
        <label>2</label>
    </ligand>
</feature>
<accession>A0AAN8XD86</accession>
<dbReference type="EMBL" id="JAXCGZ010004237">
    <property type="protein sequence ID" value="KAK7082047.1"/>
    <property type="molecule type" value="Genomic_DNA"/>
</dbReference>
<evidence type="ECO:0000313" key="6">
    <source>
        <dbReference type="Proteomes" id="UP001381693"/>
    </source>
</evidence>
<dbReference type="GO" id="GO:0046872">
    <property type="term" value="F:metal ion binding"/>
    <property type="evidence" value="ECO:0007669"/>
    <property type="project" value="UniProtKB-KW"/>
</dbReference>
<keyword evidence="3" id="KW-0460">Magnesium</keyword>
<evidence type="ECO:0000313" key="5">
    <source>
        <dbReference type="EMBL" id="KAK7082047.1"/>
    </source>
</evidence>
<name>A0AAN8XD86_HALRR</name>
<dbReference type="InterPro" id="IPR001952">
    <property type="entry name" value="Alkaline_phosphatase"/>
</dbReference>
<feature type="binding site" evidence="3">
    <location>
        <position position="38"/>
    </location>
    <ligand>
        <name>Mg(2+)</name>
        <dbReference type="ChEBI" id="CHEBI:18420"/>
    </ligand>
</feature>
<gene>
    <name evidence="5" type="ORF">SK128_017087</name>
</gene>
<dbReference type="PANTHER" id="PTHR11596">
    <property type="entry name" value="ALKALINE PHOSPHATASE"/>
    <property type="match status" value="1"/>
</dbReference>
<dbReference type="EC" id="3.1.3.1" evidence="1"/>
<protein>
    <recommendedName>
        <fullName evidence="1">alkaline phosphatase</fullName>
        <ecNumber evidence="1">3.1.3.1</ecNumber>
    </recommendedName>
</protein>
<proteinExistence type="predicted"/>
<evidence type="ECO:0000256" key="2">
    <source>
        <dbReference type="ARBA" id="ARBA00022553"/>
    </source>
</evidence>
<comment type="cofactor">
    <cofactor evidence="3">
        <name>Zn(2+)</name>
        <dbReference type="ChEBI" id="CHEBI:29105"/>
    </cofactor>
    <text evidence="3">Binds 2 Zn(2+) ions.</text>
</comment>
<dbReference type="InterPro" id="IPR017850">
    <property type="entry name" value="Alkaline_phosphatase_core_sf"/>
</dbReference>
<dbReference type="GO" id="GO:0004035">
    <property type="term" value="F:alkaline phosphatase activity"/>
    <property type="evidence" value="ECO:0007669"/>
    <property type="project" value="UniProtKB-EC"/>
</dbReference>
<dbReference type="Proteomes" id="UP001381693">
    <property type="component" value="Unassembled WGS sequence"/>
</dbReference>
<dbReference type="AlphaFoldDB" id="A0AAN8XD86"/>
<dbReference type="Pfam" id="PF00245">
    <property type="entry name" value="Alk_phosphatase"/>
    <property type="match status" value="1"/>
</dbReference>
<reference evidence="5 6" key="1">
    <citation type="submission" date="2023-11" db="EMBL/GenBank/DDBJ databases">
        <title>Halocaridina rubra genome assembly.</title>
        <authorList>
            <person name="Smith C."/>
        </authorList>
    </citation>
    <scope>NUCLEOTIDE SEQUENCE [LARGE SCALE GENOMIC DNA]</scope>
    <source>
        <strain evidence="5">EP-1</strain>
        <tissue evidence="5">Whole</tissue>
    </source>
</reference>
<sequence length="229" mass="24503">MAYASERNSKMDPSLAEMTKAAIEILQKNEQGFFLLVEGGRIDQAHHENQAGKALSETLELEEAVQVALDLTPSEETMIIVTADHGQALSINGYPSRKSDILGIGDVSGVDNIPYTILLYGNGPGYDAKTVGEEQEKEEENEKGGGVAGGGMGGRSDPSKANLTDVNYRQAAAVPQKSAYHSGEDVSLWVTGPHSHLFTGVYEQSYIAHAMAYAACVGDGLTYCESWSQ</sequence>
<feature type="binding site" evidence="3">
    <location>
        <position position="181"/>
    </location>
    <ligand>
        <name>Zn(2+)</name>
        <dbReference type="ChEBI" id="CHEBI:29105"/>
        <label>2</label>
    </ligand>
</feature>
<evidence type="ECO:0000256" key="4">
    <source>
        <dbReference type="SAM" id="MobiDB-lite"/>
    </source>
</evidence>
<keyword evidence="2" id="KW-0597">Phosphoprotein</keyword>
<evidence type="ECO:0000256" key="1">
    <source>
        <dbReference type="ARBA" id="ARBA00012647"/>
    </source>
</evidence>
<dbReference type="PANTHER" id="PTHR11596:SF5">
    <property type="entry name" value="ALKALINE PHOSPHATASE"/>
    <property type="match status" value="1"/>
</dbReference>
<dbReference type="Gene3D" id="3.40.720.10">
    <property type="entry name" value="Alkaline Phosphatase, subunit A"/>
    <property type="match status" value="1"/>
</dbReference>
<keyword evidence="3" id="KW-0479">Metal-binding</keyword>
<organism evidence="5 6">
    <name type="scientific">Halocaridina rubra</name>
    <name type="common">Hawaiian red shrimp</name>
    <dbReference type="NCBI Taxonomy" id="373956"/>
    <lineage>
        <taxon>Eukaryota</taxon>
        <taxon>Metazoa</taxon>
        <taxon>Ecdysozoa</taxon>
        <taxon>Arthropoda</taxon>
        <taxon>Crustacea</taxon>
        <taxon>Multicrustacea</taxon>
        <taxon>Malacostraca</taxon>
        <taxon>Eumalacostraca</taxon>
        <taxon>Eucarida</taxon>
        <taxon>Decapoda</taxon>
        <taxon>Pleocyemata</taxon>
        <taxon>Caridea</taxon>
        <taxon>Atyoidea</taxon>
        <taxon>Atyidae</taxon>
        <taxon>Halocaridina</taxon>
    </lineage>
</organism>
<dbReference type="SUPFAM" id="SSF53649">
    <property type="entry name" value="Alkaline phosphatase-like"/>
    <property type="match status" value="1"/>
</dbReference>
<feature type="region of interest" description="Disordered" evidence="4">
    <location>
        <begin position="131"/>
        <end position="162"/>
    </location>
</feature>
<feature type="binding site" evidence="3">
    <location>
        <position position="85"/>
    </location>
    <ligand>
        <name>Zn(2+)</name>
        <dbReference type="ChEBI" id="CHEBI:29105"/>
        <label>2</label>
    </ligand>
</feature>
<dbReference type="SMART" id="SM00098">
    <property type="entry name" value="alkPPc"/>
    <property type="match status" value="1"/>
</dbReference>
<keyword evidence="3" id="KW-0862">Zinc</keyword>